<dbReference type="EMBL" id="GBXM01059679">
    <property type="protein sequence ID" value="JAH48898.1"/>
    <property type="molecule type" value="Transcribed_RNA"/>
</dbReference>
<proteinExistence type="predicted"/>
<sequence length="32" mass="3586">MAHFLERGCGVSITNVINPEESNHMDWLNVDG</sequence>
<reference evidence="1" key="2">
    <citation type="journal article" date="2015" name="Fish Shellfish Immunol.">
        <title>Early steps in the European eel (Anguilla anguilla)-Vibrio vulnificus interaction in the gills: Role of the RtxA13 toxin.</title>
        <authorList>
            <person name="Callol A."/>
            <person name="Pajuelo D."/>
            <person name="Ebbesson L."/>
            <person name="Teles M."/>
            <person name="MacKenzie S."/>
            <person name="Amaro C."/>
        </authorList>
    </citation>
    <scope>NUCLEOTIDE SEQUENCE</scope>
</reference>
<protein>
    <submittedName>
        <fullName evidence="1">Uncharacterized protein</fullName>
    </submittedName>
</protein>
<evidence type="ECO:0000313" key="1">
    <source>
        <dbReference type="EMBL" id="JAH48898.1"/>
    </source>
</evidence>
<organism evidence="1">
    <name type="scientific">Anguilla anguilla</name>
    <name type="common">European freshwater eel</name>
    <name type="synonym">Muraena anguilla</name>
    <dbReference type="NCBI Taxonomy" id="7936"/>
    <lineage>
        <taxon>Eukaryota</taxon>
        <taxon>Metazoa</taxon>
        <taxon>Chordata</taxon>
        <taxon>Craniata</taxon>
        <taxon>Vertebrata</taxon>
        <taxon>Euteleostomi</taxon>
        <taxon>Actinopterygii</taxon>
        <taxon>Neopterygii</taxon>
        <taxon>Teleostei</taxon>
        <taxon>Anguilliformes</taxon>
        <taxon>Anguillidae</taxon>
        <taxon>Anguilla</taxon>
    </lineage>
</organism>
<dbReference type="AlphaFoldDB" id="A0A0E9T827"/>
<accession>A0A0E9T827</accession>
<name>A0A0E9T827_ANGAN</name>
<reference evidence="1" key="1">
    <citation type="submission" date="2014-11" db="EMBL/GenBank/DDBJ databases">
        <authorList>
            <person name="Amaro Gonzalez C."/>
        </authorList>
    </citation>
    <scope>NUCLEOTIDE SEQUENCE</scope>
</reference>